<dbReference type="PANTHER" id="PTHR42743">
    <property type="entry name" value="AMINO-ACID AMINOTRANSFERASE"/>
    <property type="match status" value="1"/>
</dbReference>
<sequence length="291" mass="32920">MSQTNVSPMFYGYFNGTIAPTDQLAVGITDLGLLRGYGLFDYFLTYNGRPFQWDWYWARFQNSASRMHLKLPLGKDETYAIVTKLVERSNEAIRKSGTATPTDVGIRFVLTGGYSADSISVEKPNLLIMAEMIHPVPVIQYEQGIKVILDEYVREMAEVKSTDYKRVILMAEAIRAARASDILYQKGGEISELSRSNFFIVKGEKISTPDRHILHGITRKTIMQIAQNDFEVEERPVLLSELYDADEAFTTSSTKKILPITQIGELTIGDGHVGPKSKFLLERFDELVKSW</sequence>
<comment type="similarity">
    <text evidence="5">Belongs to the class-IV pyridoxal-phosphate-dependent aminotransferase family.</text>
</comment>
<accession>A0A286GJW3</accession>
<dbReference type="SUPFAM" id="SSF56752">
    <property type="entry name" value="D-aminoacid aminotransferase-like PLP-dependent enzymes"/>
    <property type="match status" value="1"/>
</dbReference>
<dbReference type="EMBL" id="OCNH01000005">
    <property type="protein sequence ID" value="SOD95823.1"/>
    <property type="molecule type" value="Genomic_DNA"/>
</dbReference>
<comment type="catalytic activity">
    <reaction evidence="8">
        <text>L-valine + 2-oxoglutarate = 3-methyl-2-oxobutanoate + L-glutamate</text>
        <dbReference type="Rhea" id="RHEA:24813"/>
        <dbReference type="ChEBI" id="CHEBI:11851"/>
        <dbReference type="ChEBI" id="CHEBI:16810"/>
        <dbReference type="ChEBI" id="CHEBI:29985"/>
        <dbReference type="ChEBI" id="CHEBI:57762"/>
        <dbReference type="EC" id="2.6.1.42"/>
    </reaction>
</comment>
<gene>
    <name evidence="11" type="ORF">SAMN06269250_4999</name>
</gene>
<comment type="pathway">
    <text evidence="3">Amino-acid biosynthesis; L-valine biosynthesis; L-valine from pyruvate: step 4/4.</text>
</comment>
<dbReference type="Proteomes" id="UP000219452">
    <property type="component" value="Unassembled WGS sequence"/>
</dbReference>
<evidence type="ECO:0000256" key="10">
    <source>
        <dbReference type="ARBA" id="ARBA00049229"/>
    </source>
</evidence>
<dbReference type="InterPro" id="IPR050571">
    <property type="entry name" value="Class-IV_PLP-Dep_Aminotrnsfr"/>
</dbReference>
<dbReference type="FunFam" id="3.20.10.10:FF:000002">
    <property type="entry name" value="D-alanine aminotransferase"/>
    <property type="match status" value="1"/>
</dbReference>
<evidence type="ECO:0000256" key="9">
    <source>
        <dbReference type="ARBA" id="ARBA00048798"/>
    </source>
</evidence>
<evidence type="ECO:0000256" key="1">
    <source>
        <dbReference type="ARBA" id="ARBA00001933"/>
    </source>
</evidence>
<evidence type="ECO:0000256" key="5">
    <source>
        <dbReference type="ARBA" id="ARBA00009320"/>
    </source>
</evidence>
<evidence type="ECO:0000256" key="6">
    <source>
        <dbReference type="ARBA" id="ARBA00013053"/>
    </source>
</evidence>
<evidence type="ECO:0000256" key="7">
    <source>
        <dbReference type="ARBA" id="ARBA00022898"/>
    </source>
</evidence>
<dbReference type="GO" id="GO:0008652">
    <property type="term" value="P:amino acid biosynthetic process"/>
    <property type="evidence" value="ECO:0007669"/>
    <property type="project" value="UniProtKB-ARBA"/>
</dbReference>
<evidence type="ECO:0000313" key="11">
    <source>
        <dbReference type="EMBL" id="SOD95823.1"/>
    </source>
</evidence>
<dbReference type="EC" id="2.6.1.42" evidence="6"/>
<dbReference type="InterPro" id="IPR001544">
    <property type="entry name" value="Aminotrans_IV"/>
</dbReference>
<dbReference type="InterPro" id="IPR036038">
    <property type="entry name" value="Aminotransferase-like"/>
</dbReference>
<keyword evidence="11" id="KW-0808">Transferase</keyword>
<comment type="catalytic activity">
    <reaction evidence="9">
        <text>L-isoleucine + 2-oxoglutarate = (S)-3-methyl-2-oxopentanoate + L-glutamate</text>
        <dbReference type="Rhea" id="RHEA:24801"/>
        <dbReference type="ChEBI" id="CHEBI:16810"/>
        <dbReference type="ChEBI" id="CHEBI:29985"/>
        <dbReference type="ChEBI" id="CHEBI:35146"/>
        <dbReference type="ChEBI" id="CHEBI:58045"/>
        <dbReference type="EC" id="2.6.1.42"/>
    </reaction>
</comment>
<dbReference type="InterPro" id="IPR043131">
    <property type="entry name" value="BCAT-like_N"/>
</dbReference>
<comment type="pathway">
    <text evidence="2">Amino-acid biosynthesis; L-isoleucine biosynthesis; L-isoleucine from 2-oxobutanoate: step 4/4.</text>
</comment>
<dbReference type="PANTHER" id="PTHR42743:SF11">
    <property type="entry name" value="AMINODEOXYCHORISMATE LYASE"/>
    <property type="match status" value="1"/>
</dbReference>
<protein>
    <recommendedName>
        <fullName evidence="6">branched-chain-amino-acid transaminase</fullName>
        <ecNumber evidence="6">2.6.1.42</ecNumber>
    </recommendedName>
</protein>
<dbReference type="GO" id="GO:0046394">
    <property type="term" value="P:carboxylic acid biosynthetic process"/>
    <property type="evidence" value="ECO:0007669"/>
    <property type="project" value="UniProtKB-ARBA"/>
</dbReference>
<evidence type="ECO:0000256" key="3">
    <source>
        <dbReference type="ARBA" id="ARBA00004931"/>
    </source>
</evidence>
<evidence type="ECO:0000313" key="12">
    <source>
        <dbReference type="Proteomes" id="UP000219452"/>
    </source>
</evidence>
<dbReference type="AlphaFoldDB" id="A0A286GJW3"/>
<evidence type="ECO:0000256" key="8">
    <source>
        <dbReference type="ARBA" id="ARBA00048212"/>
    </source>
</evidence>
<dbReference type="InterPro" id="IPR043132">
    <property type="entry name" value="BCAT-like_C"/>
</dbReference>
<keyword evidence="11" id="KW-0032">Aminotransferase</keyword>
<proteinExistence type="inferred from homology"/>
<evidence type="ECO:0000256" key="4">
    <source>
        <dbReference type="ARBA" id="ARBA00005072"/>
    </source>
</evidence>
<reference evidence="12" key="1">
    <citation type="submission" date="2017-09" db="EMBL/GenBank/DDBJ databases">
        <authorList>
            <person name="Varghese N."/>
            <person name="Submissions S."/>
        </authorList>
    </citation>
    <scope>NUCLEOTIDE SEQUENCE [LARGE SCALE GENOMIC DNA]</scope>
    <source>
        <strain evidence="12">DSM 29961</strain>
    </source>
</reference>
<dbReference type="GO" id="GO:0004084">
    <property type="term" value="F:branched-chain-amino-acid transaminase activity"/>
    <property type="evidence" value="ECO:0007669"/>
    <property type="project" value="UniProtKB-EC"/>
</dbReference>
<name>A0A286GJW3_9BACT</name>
<comment type="cofactor">
    <cofactor evidence="1">
        <name>pyridoxal 5'-phosphate</name>
        <dbReference type="ChEBI" id="CHEBI:597326"/>
    </cofactor>
</comment>
<dbReference type="Gene3D" id="3.30.470.10">
    <property type="match status" value="1"/>
</dbReference>
<evidence type="ECO:0000256" key="2">
    <source>
        <dbReference type="ARBA" id="ARBA00004824"/>
    </source>
</evidence>
<keyword evidence="12" id="KW-1185">Reference proteome</keyword>
<dbReference type="Pfam" id="PF01063">
    <property type="entry name" value="Aminotran_4"/>
    <property type="match status" value="1"/>
</dbReference>
<comment type="catalytic activity">
    <reaction evidence="10">
        <text>L-leucine + 2-oxoglutarate = 4-methyl-2-oxopentanoate + L-glutamate</text>
        <dbReference type="Rhea" id="RHEA:18321"/>
        <dbReference type="ChEBI" id="CHEBI:16810"/>
        <dbReference type="ChEBI" id="CHEBI:17865"/>
        <dbReference type="ChEBI" id="CHEBI:29985"/>
        <dbReference type="ChEBI" id="CHEBI:57427"/>
        <dbReference type="EC" id="2.6.1.42"/>
    </reaction>
</comment>
<dbReference type="Gene3D" id="3.20.10.10">
    <property type="entry name" value="D-amino Acid Aminotransferase, subunit A, domain 2"/>
    <property type="match status" value="1"/>
</dbReference>
<organism evidence="11 12">
    <name type="scientific">Spirosoma fluviale</name>
    <dbReference type="NCBI Taxonomy" id="1597977"/>
    <lineage>
        <taxon>Bacteria</taxon>
        <taxon>Pseudomonadati</taxon>
        <taxon>Bacteroidota</taxon>
        <taxon>Cytophagia</taxon>
        <taxon>Cytophagales</taxon>
        <taxon>Cytophagaceae</taxon>
        <taxon>Spirosoma</taxon>
    </lineage>
</organism>
<comment type="pathway">
    <text evidence="4">Amino-acid biosynthesis; L-leucine biosynthesis; L-leucine from 3-methyl-2-oxobutanoate: step 4/4.</text>
</comment>
<keyword evidence="7" id="KW-0663">Pyridoxal phosphate</keyword>